<evidence type="ECO:0000256" key="1">
    <source>
        <dbReference type="SAM" id="MobiDB-lite"/>
    </source>
</evidence>
<proteinExistence type="predicted"/>
<dbReference type="Gene3D" id="1.10.287.1130">
    <property type="entry name" value="CytochromE C oxidase copper chaperone"/>
    <property type="match status" value="1"/>
</dbReference>
<protein>
    <recommendedName>
        <fullName evidence="4">CHCH domain-containing protein</fullName>
    </recommendedName>
</protein>
<dbReference type="OrthoDB" id="13601at2759"/>
<accession>A0A9C7PU91</accession>
<gene>
    <name evidence="2" type="ORF">GpartN1_g2714.t1</name>
</gene>
<dbReference type="PROSITE" id="PS51808">
    <property type="entry name" value="CHCH"/>
    <property type="match status" value="1"/>
</dbReference>
<dbReference type="Pfam" id="PF08991">
    <property type="entry name" value="CMC4"/>
    <property type="match status" value="1"/>
</dbReference>
<keyword evidence="3" id="KW-1185">Reference proteome</keyword>
<feature type="region of interest" description="Disordered" evidence="1">
    <location>
        <begin position="1"/>
        <end position="80"/>
    </location>
</feature>
<feature type="compositionally biased region" description="Polar residues" evidence="1">
    <location>
        <begin position="52"/>
        <end position="80"/>
    </location>
</feature>
<reference evidence="2" key="1">
    <citation type="journal article" date="2022" name="Proc. Natl. Acad. Sci. U.S.A.">
        <title>Life cycle and functional genomics of the unicellular red alga Galdieria for elucidating algal and plant evolution and industrial use.</title>
        <authorList>
            <person name="Hirooka S."/>
            <person name="Itabashi T."/>
            <person name="Ichinose T.M."/>
            <person name="Onuma R."/>
            <person name="Fujiwara T."/>
            <person name="Yamashita S."/>
            <person name="Jong L.W."/>
            <person name="Tomita R."/>
            <person name="Iwane A.H."/>
            <person name="Miyagishima S.Y."/>
        </authorList>
    </citation>
    <scope>NUCLEOTIDE SEQUENCE</scope>
    <source>
        <strain evidence="2">NBRC 102759</strain>
    </source>
</reference>
<dbReference type="Proteomes" id="UP001061958">
    <property type="component" value="Unassembled WGS sequence"/>
</dbReference>
<sequence length="160" mass="17755">MGRRGGSGGAAPRRTPLRSKTPLFAKREQEKDTSNVRQSSRSASSLAKPPLKNNNTQRDKANNTGSATAPSPKPSLTSSLFGGMLGSMLPMFLFMNWFRKSPDEKEPNGVEDEAQKKCQKFACNIQDCLEKNDYQQSMCEEAIRKYHACMEAAKGNYENL</sequence>
<dbReference type="AlphaFoldDB" id="A0A9C7PU91"/>
<feature type="compositionally biased region" description="Basic and acidic residues" evidence="1">
    <location>
        <begin position="25"/>
        <end position="34"/>
    </location>
</feature>
<organism evidence="2 3">
    <name type="scientific">Galdieria partita</name>
    <dbReference type="NCBI Taxonomy" id="83374"/>
    <lineage>
        <taxon>Eukaryota</taxon>
        <taxon>Rhodophyta</taxon>
        <taxon>Bangiophyceae</taxon>
        <taxon>Galdieriales</taxon>
        <taxon>Galdieriaceae</taxon>
        <taxon>Galdieria</taxon>
    </lineage>
</organism>
<name>A0A9C7PU91_9RHOD</name>
<comment type="caution">
    <text evidence="2">The sequence shown here is derived from an EMBL/GenBank/DDBJ whole genome shotgun (WGS) entry which is preliminary data.</text>
</comment>
<feature type="compositionally biased region" description="Low complexity" evidence="1">
    <location>
        <begin position="35"/>
        <end position="45"/>
    </location>
</feature>
<reference evidence="2" key="2">
    <citation type="submission" date="2022-01" db="EMBL/GenBank/DDBJ databases">
        <authorList>
            <person name="Hirooka S."/>
            <person name="Miyagishima S.Y."/>
        </authorList>
    </citation>
    <scope>NUCLEOTIDE SEQUENCE</scope>
    <source>
        <strain evidence="2">NBRC 102759</strain>
    </source>
</reference>
<dbReference type="InterPro" id="IPR027179">
    <property type="entry name" value="CMC4"/>
</dbReference>
<evidence type="ECO:0008006" key="4">
    <source>
        <dbReference type="Google" id="ProtNLM"/>
    </source>
</evidence>
<dbReference type="SUPFAM" id="SSF47072">
    <property type="entry name" value="Cysteine alpha-hairpin motif"/>
    <property type="match status" value="1"/>
</dbReference>
<dbReference type="InterPro" id="IPR009069">
    <property type="entry name" value="Cys_alpha_HP_mot_SF"/>
</dbReference>
<evidence type="ECO:0000313" key="2">
    <source>
        <dbReference type="EMBL" id="GJQ10923.1"/>
    </source>
</evidence>
<dbReference type="EMBL" id="BQMJ01000019">
    <property type="protein sequence ID" value="GJQ10923.1"/>
    <property type="molecule type" value="Genomic_DNA"/>
</dbReference>
<evidence type="ECO:0000313" key="3">
    <source>
        <dbReference type="Proteomes" id="UP001061958"/>
    </source>
</evidence>